<evidence type="ECO:0000256" key="2">
    <source>
        <dbReference type="ARBA" id="ARBA00023239"/>
    </source>
</evidence>
<keyword evidence="4" id="KW-1185">Reference proteome</keyword>
<dbReference type="GO" id="GO:0006536">
    <property type="term" value="P:glutamate metabolic process"/>
    <property type="evidence" value="ECO:0007669"/>
    <property type="project" value="TreeGrafter"/>
</dbReference>
<sequence length="276" mass="31190">MSSLSYIRYENPIELRQAIRSGQFTSTTSSQCPQYVQANMVILPKTVSDKFLQFCQSNPRACPLLEMLPAGTYQPRKLAKTDADIRTDVPKYRVYQNGQLVEEVADVKELCKEEMVTFLLGCSFSFEHALQSNGIRIRNVDENKNVAMYKCSKIQCPGPLDNVILVVSMRPIRNDQVELAKEITGAPHFQKTHGAPLYCGYNYVEELGVNEDLNQVDFGESVTINQQTETPCFWYCGVTGIMAAIEISKRDKVTCITHSPGYMFVSDIREDEDIPQ</sequence>
<evidence type="ECO:0000256" key="1">
    <source>
        <dbReference type="ARBA" id="ARBA00007896"/>
    </source>
</evidence>
<accession>A0A814PHU9</accession>
<dbReference type="SUPFAM" id="SSF160920">
    <property type="entry name" value="PSTPO5379-like"/>
    <property type="match status" value="1"/>
</dbReference>
<proteinExistence type="inferred from homology"/>
<dbReference type="InterPro" id="IPR009906">
    <property type="entry name" value="D-Glu_cyclase"/>
</dbReference>
<dbReference type="InterPro" id="IPR038021">
    <property type="entry name" value="Putative_hydro-lyase"/>
</dbReference>
<protein>
    <submittedName>
        <fullName evidence="3">Uncharacterized protein</fullName>
    </submittedName>
</protein>
<evidence type="ECO:0000313" key="4">
    <source>
        <dbReference type="Proteomes" id="UP000663828"/>
    </source>
</evidence>
<comment type="similarity">
    <text evidence="1">Belongs to the D-glutamate cyclase family.</text>
</comment>
<dbReference type="PANTHER" id="PTHR32022:SF10">
    <property type="entry name" value="D-GLUTAMATE CYCLASE, MITOCHONDRIAL"/>
    <property type="match status" value="1"/>
</dbReference>
<gene>
    <name evidence="3" type="ORF">XAT740_LOCUS18636</name>
</gene>
<dbReference type="Proteomes" id="UP000663828">
    <property type="component" value="Unassembled WGS sequence"/>
</dbReference>
<dbReference type="EMBL" id="CAJNOR010001249">
    <property type="protein sequence ID" value="CAF1106494.1"/>
    <property type="molecule type" value="Genomic_DNA"/>
</dbReference>
<dbReference type="Gene3D" id="3.30.2040.10">
    <property type="entry name" value="PSTPO5379-like domain"/>
    <property type="match status" value="1"/>
</dbReference>
<dbReference type="PANTHER" id="PTHR32022">
    <property type="entry name" value="D-GLUTAMATE CYCLASE, MITOCHONDRIAL"/>
    <property type="match status" value="1"/>
</dbReference>
<dbReference type="AlphaFoldDB" id="A0A814PHU9"/>
<keyword evidence="2" id="KW-0456">Lyase</keyword>
<evidence type="ECO:0000313" key="3">
    <source>
        <dbReference type="EMBL" id="CAF1106494.1"/>
    </source>
</evidence>
<comment type="caution">
    <text evidence="3">The sequence shown here is derived from an EMBL/GenBank/DDBJ whole genome shotgun (WGS) entry which is preliminary data.</text>
</comment>
<dbReference type="GO" id="GO:0047820">
    <property type="term" value="F:D-glutamate cyclase activity"/>
    <property type="evidence" value="ECO:0007669"/>
    <property type="project" value="TreeGrafter"/>
</dbReference>
<organism evidence="3 4">
    <name type="scientific">Adineta ricciae</name>
    <name type="common">Rotifer</name>
    <dbReference type="NCBI Taxonomy" id="249248"/>
    <lineage>
        <taxon>Eukaryota</taxon>
        <taxon>Metazoa</taxon>
        <taxon>Spiralia</taxon>
        <taxon>Gnathifera</taxon>
        <taxon>Rotifera</taxon>
        <taxon>Eurotatoria</taxon>
        <taxon>Bdelloidea</taxon>
        <taxon>Adinetida</taxon>
        <taxon>Adinetidae</taxon>
        <taxon>Adineta</taxon>
    </lineage>
</organism>
<dbReference type="Gene3D" id="3.40.1640.10">
    <property type="entry name" value="PSTPO5379-like"/>
    <property type="match status" value="1"/>
</dbReference>
<name>A0A814PHU9_ADIRI</name>
<dbReference type="Pfam" id="PF07286">
    <property type="entry name" value="D-Glu_cyclase"/>
    <property type="match status" value="1"/>
</dbReference>
<reference evidence="3" key="1">
    <citation type="submission" date="2021-02" db="EMBL/GenBank/DDBJ databases">
        <authorList>
            <person name="Nowell W R."/>
        </authorList>
    </citation>
    <scope>NUCLEOTIDE SEQUENCE</scope>
</reference>